<evidence type="ECO:0000313" key="1">
    <source>
        <dbReference type="EMBL" id="MCO4293119.1"/>
    </source>
</evidence>
<evidence type="ECO:0000313" key="2">
    <source>
        <dbReference type="Proteomes" id="UP001155182"/>
    </source>
</evidence>
<comment type="caution">
    <text evidence="1">The sequence shown here is derived from an EMBL/GenBank/DDBJ whole genome shotgun (WGS) entry which is preliminary data.</text>
</comment>
<accession>A0A9X2F2T1</accession>
<dbReference type="EMBL" id="JAMWYS010000032">
    <property type="protein sequence ID" value="MCO4293119.1"/>
    <property type="molecule type" value="Genomic_DNA"/>
</dbReference>
<reference evidence="1" key="1">
    <citation type="submission" date="2022-06" db="EMBL/GenBank/DDBJ databases">
        <title>Solitalea sp. MAHUQ-68 isolated from rhizospheric soil.</title>
        <authorList>
            <person name="Huq M.A."/>
        </authorList>
    </citation>
    <scope>NUCLEOTIDE SEQUENCE</scope>
    <source>
        <strain evidence="1">MAHUQ-68</strain>
    </source>
</reference>
<sequence>MEQALVDVYVCSKPLQWFNIHNLNHSKERRNILIVIDSFSGSSDFCKRLSEYDNIWSEILIAESRSDSVKLASKFKIHSLHVDCDYGIVGYKYSLLKPHFFYVIEEGFGPYVDKIAEKSVPFIKMVLFKLLGWGTYLGGAPFTNGIYLYNPAYYINKWNCPKERILNFNYSFFELLRKESLILENVFPIPEYISNVKQGKVLLYLTAYDIKDLAVNYIIDNTDFFDTVIIKLHPHLKEEPVEIKKIREIIGDKLIAFNSNILAELIISNLSDTNELTIINEGSASCLYITDPTIKLIDLKSKYNEEIEMFKVALSNNNH</sequence>
<proteinExistence type="predicted"/>
<name>A0A9X2F2T1_9SPHI</name>
<dbReference type="Proteomes" id="UP001155182">
    <property type="component" value="Unassembled WGS sequence"/>
</dbReference>
<keyword evidence="2" id="KW-1185">Reference proteome</keyword>
<dbReference type="RefSeq" id="WP_252587622.1">
    <property type="nucleotide sequence ID" value="NZ_JAMWYS010000032.1"/>
</dbReference>
<dbReference type="AlphaFoldDB" id="A0A9X2F2T1"/>
<organism evidence="1 2">
    <name type="scientific">Solitalea agri</name>
    <dbReference type="NCBI Taxonomy" id="2953739"/>
    <lineage>
        <taxon>Bacteria</taxon>
        <taxon>Pseudomonadati</taxon>
        <taxon>Bacteroidota</taxon>
        <taxon>Sphingobacteriia</taxon>
        <taxon>Sphingobacteriales</taxon>
        <taxon>Sphingobacteriaceae</taxon>
        <taxon>Solitalea</taxon>
    </lineage>
</organism>
<gene>
    <name evidence="1" type="ORF">NF867_09605</name>
</gene>
<protein>
    <submittedName>
        <fullName evidence="1">Uncharacterized protein</fullName>
    </submittedName>
</protein>